<dbReference type="Pfam" id="PF00083">
    <property type="entry name" value="Sugar_tr"/>
    <property type="match status" value="1"/>
</dbReference>
<dbReference type="Gene3D" id="1.20.1250.20">
    <property type="entry name" value="MFS general substrate transporter like domains"/>
    <property type="match status" value="1"/>
</dbReference>
<name>A0A084G2B3_PSEDA</name>
<dbReference type="InterPro" id="IPR003663">
    <property type="entry name" value="Sugar/inositol_transpt"/>
</dbReference>
<keyword evidence="4 8" id="KW-0812">Transmembrane</keyword>
<gene>
    <name evidence="10" type="ORF">SAPIO_CDS7621</name>
</gene>
<evidence type="ECO:0000313" key="10">
    <source>
        <dbReference type="EMBL" id="KEZ41475.1"/>
    </source>
</evidence>
<feature type="transmembrane region" description="Helical" evidence="8">
    <location>
        <begin position="366"/>
        <end position="387"/>
    </location>
</feature>
<feature type="transmembrane region" description="Helical" evidence="8">
    <location>
        <begin position="178"/>
        <end position="198"/>
    </location>
</feature>
<dbReference type="AlphaFoldDB" id="A0A084G2B3"/>
<comment type="caution">
    <text evidence="10">The sequence shown here is derived from an EMBL/GenBank/DDBJ whole genome shotgun (WGS) entry which is preliminary data.</text>
</comment>
<feature type="transmembrane region" description="Helical" evidence="8">
    <location>
        <begin position="92"/>
        <end position="112"/>
    </location>
</feature>
<evidence type="ECO:0000256" key="8">
    <source>
        <dbReference type="SAM" id="Phobius"/>
    </source>
</evidence>
<dbReference type="EMBL" id="JOWA01000110">
    <property type="protein sequence ID" value="KEZ41475.1"/>
    <property type="molecule type" value="Genomic_DNA"/>
</dbReference>
<keyword evidence="11" id="KW-1185">Reference proteome</keyword>
<dbReference type="InterPro" id="IPR036259">
    <property type="entry name" value="MFS_trans_sf"/>
</dbReference>
<evidence type="ECO:0000259" key="9">
    <source>
        <dbReference type="PROSITE" id="PS50850"/>
    </source>
</evidence>
<dbReference type="KEGG" id="sapo:SAPIO_CDS7621"/>
<dbReference type="PANTHER" id="PTHR48022:SF3">
    <property type="entry name" value="HEXOSE TRANSPORTER PROTEIN (AFU_ORTHOLOGUE AFUA_8G04480)-RELATED"/>
    <property type="match status" value="1"/>
</dbReference>
<evidence type="ECO:0000256" key="6">
    <source>
        <dbReference type="ARBA" id="ARBA00023136"/>
    </source>
</evidence>
<dbReference type="Proteomes" id="UP000028545">
    <property type="component" value="Unassembled WGS sequence"/>
</dbReference>
<dbReference type="InterPro" id="IPR020846">
    <property type="entry name" value="MFS_dom"/>
</dbReference>
<sequence>MDQSKVSPDLPKDELINEAAVKAVGMELASVLPKHDKPWFRQKHLLQLNFLIIFLLLTPASLGFDASMMNGLQSLETWRDYFGEPKGAKLGFMNAVMPLGALIGSLPAGWTANYLGRKYTVMTGLIILISSAILQGCAPNYAAFVCARFFIGIGIEFTALPSPVLISELAYPTHRGKITSLYQTLFYLGAIASSWTIFGTFNITGSTWSWRIPSLLQAFFPVIQLVGLYFVPESPRWLIARGRTAEARAIFAKYHAAGNDAEPLVSYEVSEITAHIEAEKAVAGMSYLDLLKTNADRKRMAVCLFTAFISNWSGNGIITYYLTLILSSVGITSSFDQTLINGVLQIFNLFAAIFGAMLVDRVGRRPLWIVSCTGMLLTYIILTILSAEFVKTEQRGLGIGVIVMLFLYFFHYDIAVTPLTFAYPIEIFPFHARQKGMGIVMFFNGACALTNTFVNPIALENIGWKYYIVYVALLLLMLVVVILCFAKTKGHSLEQIADIFEGPFIVVGKSRRRKSEIAIIEEKVLEKGGQAVMIEDVADTKVAPGKE</sequence>
<dbReference type="VEuPathDB" id="FungiDB:SAPIO_CDS7621"/>
<feature type="transmembrane region" description="Helical" evidence="8">
    <location>
        <begin position="141"/>
        <end position="166"/>
    </location>
</feature>
<organism evidence="10 11">
    <name type="scientific">Pseudallescheria apiosperma</name>
    <name type="common">Scedosporium apiospermum</name>
    <dbReference type="NCBI Taxonomy" id="563466"/>
    <lineage>
        <taxon>Eukaryota</taxon>
        <taxon>Fungi</taxon>
        <taxon>Dikarya</taxon>
        <taxon>Ascomycota</taxon>
        <taxon>Pezizomycotina</taxon>
        <taxon>Sordariomycetes</taxon>
        <taxon>Hypocreomycetidae</taxon>
        <taxon>Microascales</taxon>
        <taxon>Microascaceae</taxon>
        <taxon>Scedosporium</taxon>
    </lineage>
</organism>
<dbReference type="OMA" id="FVIWTAC"/>
<feature type="transmembrane region" description="Helical" evidence="8">
    <location>
        <begin position="119"/>
        <end position="135"/>
    </location>
</feature>
<dbReference type="PANTHER" id="PTHR48022">
    <property type="entry name" value="PLASTIDIC GLUCOSE TRANSPORTER 4"/>
    <property type="match status" value="1"/>
</dbReference>
<reference evidence="10 11" key="1">
    <citation type="journal article" date="2014" name="Genome Announc.">
        <title>Draft genome sequence of the pathogenic fungus Scedosporium apiospermum.</title>
        <authorList>
            <person name="Vandeputte P."/>
            <person name="Ghamrawi S."/>
            <person name="Rechenmann M."/>
            <person name="Iltis A."/>
            <person name="Giraud S."/>
            <person name="Fleury M."/>
            <person name="Thornton C."/>
            <person name="Delhaes L."/>
            <person name="Meyer W."/>
            <person name="Papon N."/>
            <person name="Bouchara J.P."/>
        </authorList>
    </citation>
    <scope>NUCLEOTIDE SEQUENCE [LARGE SCALE GENOMIC DNA]</scope>
    <source>
        <strain evidence="10 11">IHEM 14462</strain>
    </source>
</reference>
<dbReference type="NCBIfam" id="TIGR00879">
    <property type="entry name" value="SP"/>
    <property type="match status" value="1"/>
</dbReference>
<feature type="transmembrane region" description="Helical" evidence="8">
    <location>
        <begin position="301"/>
        <end position="322"/>
    </location>
</feature>
<dbReference type="RefSeq" id="XP_016641274.1">
    <property type="nucleotide sequence ID" value="XM_016789447.1"/>
</dbReference>
<evidence type="ECO:0000313" key="11">
    <source>
        <dbReference type="Proteomes" id="UP000028545"/>
    </source>
</evidence>
<dbReference type="InterPro" id="IPR050360">
    <property type="entry name" value="MFS_Sugar_Transporters"/>
</dbReference>
<dbReference type="InterPro" id="IPR005829">
    <property type="entry name" value="Sugar_transporter_CS"/>
</dbReference>
<evidence type="ECO:0000256" key="4">
    <source>
        <dbReference type="ARBA" id="ARBA00022692"/>
    </source>
</evidence>
<evidence type="ECO:0000256" key="2">
    <source>
        <dbReference type="ARBA" id="ARBA00010992"/>
    </source>
</evidence>
<feature type="transmembrane region" description="Helical" evidence="8">
    <location>
        <begin position="210"/>
        <end position="231"/>
    </location>
</feature>
<dbReference type="InterPro" id="IPR005828">
    <property type="entry name" value="MFS_sugar_transport-like"/>
</dbReference>
<dbReference type="GO" id="GO:0016020">
    <property type="term" value="C:membrane"/>
    <property type="evidence" value="ECO:0007669"/>
    <property type="project" value="UniProtKB-SubCell"/>
</dbReference>
<comment type="subcellular location">
    <subcellularLocation>
        <location evidence="1">Membrane</location>
        <topology evidence="1">Multi-pass membrane protein</topology>
    </subcellularLocation>
</comment>
<feature type="domain" description="Major facilitator superfamily (MFS) profile" evidence="9">
    <location>
        <begin position="51"/>
        <end position="489"/>
    </location>
</feature>
<dbReference type="SUPFAM" id="SSF103473">
    <property type="entry name" value="MFS general substrate transporter"/>
    <property type="match status" value="1"/>
</dbReference>
<comment type="similarity">
    <text evidence="2 7">Belongs to the major facilitator superfamily. Sugar transporter (TC 2.A.1.1) family.</text>
</comment>
<dbReference type="GeneID" id="27726693"/>
<accession>A0A084G2B3</accession>
<dbReference type="OrthoDB" id="6133115at2759"/>
<dbReference type="GO" id="GO:0005351">
    <property type="term" value="F:carbohydrate:proton symporter activity"/>
    <property type="evidence" value="ECO:0007669"/>
    <property type="project" value="TreeGrafter"/>
</dbReference>
<dbReference type="PROSITE" id="PS50850">
    <property type="entry name" value="MFS"/>
    <property type="match status" value="1"/>
</dbReference>
<evidence type="ECO:0000256" key="7">
    <source>
        <dbReference type="RuleBase" id="RU003346"/>
    </source>
</evidence>
<protein>
    <recommendedName>
        <fullName evidence="9">Major facilitator superfamily (MFS) profile domain-containing protein</fullName>
    </recommendedName>
</protein>
<evidence type="ECO:0000256" key="1">
    <source>
        <dbReference type="ARBA" id="ARBA00004141"/>
    </source>
</evidence>
<feature type="transmembrane region" description="Helical" evidence="8">
    <location>
        <begin position="437"/>
        <end position="458"/>
    </location>
</feature>
<evidence type="ECO:0000256" key="5">
    <source>
        <dbReference type="ARBA" id="ARBA00022989"/>
    </source>
</evidence>
<feature type="transmembrane region" description="Helical" evidence="8">
    <location>
        <begin position="50"/>
        <end position="72"/>
    </location>
</feature>
<evidence type="ECO:0000256" key="3">
    <source>
        <dbReference type="ARBA" id="ARBA00022448"/>
    </source>
</evidence>
<dbReference type="HOGENOM" id="CLU_001265_30_13_1"/>
<dbReference type="FunFam" id="1.20.1250.20:FF:000134">
    <property type="entry name" value="MFS sugar transporter protein"/>
    <property type="match status" value="1"/>
</dbReference>
<feature type="transmembrane region" description="Helical" evidence="8">
    <location>
        <begin position="464"/>
        <end position="486"/>
    </location>
</feature>
<keyword evidence="5 8" id="KW-1133">Transmembrane helix</keyword>
<dbReference type="PROSITE" id="PS00216">
    <property type="entry name" value="SUGAR_TRANSPORT_1"/>
    <property type="match status" value="1"/>
</dbReference>
<keyword evidence="3 7" id="KW-0813">Transport</keyword>
<keyword evidence="6 8" id="KW-0472">Membrane</keyword>
<feature type="transmembrane region" description="Helical" evidence="8">
    <location>
        <begin position="399"/>
        <end position="425"/>
    </location>
</feature>
<feature type="transmembrane region" description="Helical" evidence="8">
    <location>
        <begin position="342"/>
        <end position="359"/>
    </location>
</feature>
<proteinExistence type="inferred from homology"/>